<dbReference type="GO" id="GO:0008270">
    <property type="term" value="F:zinc ion binding"/>
    <property type="evidence" value="ECO:0007669"/>
    <property type="project" value="InterPro"/>
</dbReference>
<proteinExistence type="inferred from homology"/>
<evidence type="ECO:0000256" key="2">
    <source>
        <dbReference type="ARBA" id="ARBA00007581"/>
    </source>
</evidence>
<evidence type="ECO:0000256" key="1">
    <source>
        <dbReference type="ARBA" id="ARBA00001947"/>
    </source>
</evidence>
<comment type="caution">
    <text evidence="7">The sequence shown here is derived from an EMBL/GenBank/DDBJ whole genome shotgun (WGS) entry which is preliminary data.</text>
</comment>
<dbReference type="GO" id="GO:0016702">
    <property type="term" value="F:oxidoreductase activity, acting on single donors with incorporation of molecular oxygen, incorporation of two atoms of oxygen"/>
    <property type="evidence" value="ECO:0007669"/>
    <property type="project" value="UniProtKB-ARBA"/>
</dbReference>
<evidence type="ECO:0000313" key="7">
    <source>
        <dbReference type="EMBL" id="KAI9634060.1"/>
    </source>
</evidence>
<reference evidence="7" key="1">
    <citation type="journal article" date="2022" name="G3 (Bethesda)">
        <title>High quality genome of the basidiomycete yeast Dioszegia hungarica PDD-24b-2 isolated from cloud water.</title>
        <authorList>
            <person name="Jarrige D."/>
            <person name="Haridas S."/>
            <person name="Bleykasten-Grosshans C."/>
            <person name="Joly M."/>
            <person name="Nadalig T."/>
            <person name="Sancelme M."/>
            <person name="Vuilleumier S."/>
            <person name="Grigoriev I.V."/>
            <person name="Amato P."/>
            <person name="Bringel F."/>
        </authorList>
    </citation>
    <scope>NUCLEOTIDE SEQUENCE</scope>
    <source>
        <strain evidence="7">PDD-24b-2</strain>
    </source>
</reference>
<evidence type="ECO:0000256" key="5">
    <source>
        <dbReference type="ARBA" id="ARBA00023002"/>
    </source>
</evidence>
<sequence length="273" mass="29546">MSAPAVYKRGEVYFLSHGGPPSMFDTRSEPYQAWRAFGQAVEAAKPRGLIVVSAHWENPSDTAGVQVNNDPTNPLIYDFYGFPKHYYRETFTSHGSAEMLDDVVSALGAGKVPVEQVSRGADHGLWVPLKVAFNGKTSIPIIQVSLPGNSSPDSAAKLGKALSGLRGKGYTIIGSGQIVHNLRDAFSGAPTPYTEPYLAATDSAIHSSSPVKAALGLFKHEHYKRAHPTPEHLLPLLVPVAAADEKDKVEALYVGVDKMGLGWGMWRWVPQEQ</sequence>
<accession>A0AA38H4Y8</accession>
<organism evidence="7 8">
    <name type="scientific">Dioszegia hungarica</name>
    <dbReference type="NCBI Taxonomy" id="4972"/>
    <lineage>
        <taxon>Eukaryota</taxon>
        <taxon>Fungi</taxon>
        <taxon>Dikarya</taxon>
        <taxon>Basidiomycota</taxon>
        <taxon>Agaricomycotina</taxon>
        <taxon>Tremellomycetes</taxon>
        <taxon>Tremellales</taxon>
        <taxon>Bulleribasidiaceae</taxon>
        <taxon>Dioszegia</taxon>
    </lineage>
</organism>
<dbReference type="EMBL" id="JAKWFO010000008">
    <property type="protein sequence ID" value="KAI9634060.1"/>
    <property type="molecule type" value="Genomic_DNA"/>
</dbReference>
<dbReference type="PANTHER" id="PTHR30096:SF0">
    <property type="entry name" value="4,5-DOPA DIOXYGENASE EXTRADIOL-LIKE PROTEIN"/>
    <property type="match status" value="1"/>
</dbReference>
<keyword evidence="3" id="KW-0479">Metal-binding</keyword>
<gene>
    <name evidence="7" type="ORF">MKK02DRAFT_17941</name>
</gene>
<dbReference type="SUPFAM" id="SSF53213">
    <property type="entry name" value="LigB-like"/>
    <property type="match status" value="1"/>
</dbReference>
<dbReference type="PANTHER" id="PTHR30096">
    <property type="entry name" value="4,5-DOPA DIOXYGENASE EXTRADIOL-LIKE PROTEIN"/>
    <property type="match status" value="1"/>
</dbReference>
<dbReference type="Gene3D" id="3.40.830.10">
    <property type="entry name" value="LigB-like"/>
    <property type="match status" value="1"/>
</dbReference>
<keyword evidence="8" id="KW-1185">Reference proteome</keyword>
<evidence type="ECO:0000256" key="4">
    <source>
        <dbReference type="ARBA" id="ARBA00022833"/>
    </source>
</evidence>
<dbReference type="InterPro" id="IPR014436">
    <property type="entry name" value="Extradiol_dOase_DODA"/>
</dbReference>
<dbReference type="GeneID" id="77725064"/>
<dbReference type="Proteomes" id="UP001164286">
    <property type="component" value="Unassembled WGS sequence"/>
</dbReference>
<dbReference type="PIRSF" id="PIRSF006157">
    <property type="entry name" value="Doxgns_DODA"/>
    <property type="match status" value="1"/>
</dbReference>
<dbReference type="RefSeq" id="XP_052943837.1">
    <property type="nucleotide sequence ID" value="XM_053085863.1"/>
</dbReference>
<evidence type="ECO:0000313" key="8">
    <source>
        <dbReference type="Proteomes" id="UP001164286"/>
    </source>
</evidence>
<keyword evidence="4" id="KW-0862">Zinc</keyword>
<comment type="similarity">
    <text evidence="2">Belongs to the DODA-type extradiol aromatic ring-opening dioxygenase family.</text>
</comment>
<dbReference type="InterPro" id="IPR004183">
    <property type="entry name" value="Xdiol_dOase_suB"/>
</dbReference>
<name>A0AA38H4Y8_9TREE</name>
<dbReference type="CDD" id="cd07363">
    <property type="entry name" value="45_DOPA_Dioxygenase"/>
    <property type="match status" value="1"/>
</dbReference>
<keyword evidence="7" id="KW-0223">Dioxygenase</keyword>
<dbReference type="Pfam" id="PF02900">
    <property type="entry name" value="LigB"/>
    <property type="match status" value="1"/>
</dbReference>
<dbReference type="GO" id="GO:0008198">
    <property type="term" value="F:ferrous iron binding"/>
    <property type="evidence" value="ECO:0007669"/>
    <property type="project" value="InterPro"/>
</dbReference>
<feature type="domain" description="Extradiol ring-cleavage dioxygenase class III enzyme subunit B" evidence="6">
    <location>
        <begin position="14"/>
        <end position="253"/>
    </location>
</feature>
<protein>
    <submittedName>
        <fullName evidence="7">Extradiol ring-cleavage dioxygenase, class III enzyme, subunit B</fullName>
    </submittedName>
</protein>
<evidence type="ECO:0000256" key="3">
    <source>
        <dbReference type="ARBA" id="ARBA00022723"/>
    </source>
</evidence>
<keyword evidence="5" id="KW-0560">Oxidoreductase</keyword>
<comment type="cofactor">
    <cofactor evidence="1">
        <name>Zn(2+)</name>
        <dbReference type="ChEBI" id="CHEBI:29105"/>
    </cofactor>
</comment>
<evidence type="ECO:0000259" key="6">
    <source>
        <dbReference type="Pfam" id="PF02900"/>
    </source>
</evidence>
<dbReference type="AlphaFoldDB" id="A0AA38H4Y8"/>